<organism evidence="1">
    <name type="scientific">marine sediment metagenome</name>
    <dbReference type="NCBI Taxonomy" id="412755"/>
    <lineage>
        <taxon>unclassified sequences</taxon>
        <taxon>metagenomes</taxon>
        <taxon>ecological metagenomes</taxon>
    </lineage>
</organism>
<sequence>MPKASAPWLPISYDGKKADVAALQAMRRGEANADQQVRALEFILETICDRNGMSYRPGGLEGDRDTAFAEGRRFVGNQIVKLTKLPLSKLEEKPK</sequence>
<gene>
    <name evidence="1" type="ORF">LCGC14_1921900</name>
</gene>
<reference evidence="1" key="1">
    <citation type="journal article" date="2015" name="Nature">
        <title>Complex archaea that bridge the gap between prokaryotes and eukaryotes.</title>
        <authorList>
            <person name="Spang A."/>
            <person name="Saw J.H."/>
            <person name="Jorgensen S.L."/>
            <person name="Zaremba-Niedzwiedzka K."/>
            <person name="Martijn J."/>
            <person name="Lind A.E."/>
            <person name="van Eijk R."/>
            <person name="Schleper C."/>
            <person name="Guy L."/>
            <person name="Ettema T.J."/>
        </authorList>
    </citation>
    <scope>NUCLEOTIDE SEQUENCE</scope>
</reference>
<protein>
    <submittedName>
        <fullName evidence="1">Uncharacterized protein</fullName>
    </submittedName>
</protein>
<evidence type="ECO:0000313" key="1">
    <source>
        <dbReference type="EMBL" id="KKL88716.1"/>
    </source>
</evidence>
<comment type="caution">
    <text evidence="1">The sequence shown here is derived from an EMBL/GenBank/DDBJ whole genome shotgun (WGS) entry which is preliminary data.</text>
</comment>
<name>A0A0F9GDX8_9ZZZZ</name>
<proteinExistence type="predicted"/>
<dbReference type="EMBL" id="LAZR01020481">
    <property type="protein sequence ID" value="KKL88716.1"/>
    <property type="molecule type" value="Genomic_DNA"/>
</dbReference>
<accession>A0A0F9GDX8</accession>
<dbReference type="AlphaFoldDB" id="A0A0F9GDX8"/>